<dbReference type="SUPFAM" id="SSF52210">
    <property type="entry name" value="Succinyl-CoA synthetase domains"/>
    <property type="match status" value="2"/>
</dbReference>
<dbReference type="InterPro" id="IPR032875">
    <property type="entry name" value="Succ_CoA_lig_flav_dom"/>
</dbReference>
<evidence type="ECO:0000256" key="1">
    <source>
        <dbReference type="ARBA" id="ARBA00022598"/>
    </source>
</evidence>
<dbReference type="InterPro" id="IPR051538">
    <property type="entry name" value="Acyl-CoA_Synth/Transferase"/>
</dbReference>
<protein>
    <submittedName>
        <fullName evidence="5">CoA binding domain protein</fullName>
    </submittedName>
</protein>
<dbReference type="GO" id="GO:0005524">
    <property type="term" value="F:ATP binding"/>
    <property type="evidence" value="ECO:0007669"/>
    <property type="project" value="UniProtKB-KW"/>
</dbReference>
<keyword evidence="2" id="KW-0547">Nucleotide-binding</keyword>
<dbReference type="Gene3D" id="3.40.50.261">
    <property type="entry name" value="Succinyl-CoA synthetase domains"/>
    <property type="match status" value="2"/>
</dbReference>
<gene>
    <name evidence="5" type="ORF">TRIP_B210072</name>
</gene>
<feature type="domain" description="CoA-binding" evidence="4">
    <location>
        <begin position="27"/>
        <end position="122"/>
    </location>
</feature>
<accession>A0A653A3Y7</accession>
<dbReference type="PANTHER" id="PTHR43334">
    <property type="entry name" value="ACETATE--COA LIGASE [ADP-FORMING]"/>
    <property type="match status" value="1"/>
</dbReference>
<dbReference type="InterPro" id="IPR036291">
    <property type="entry name" value="NAD(P)-bd_dom_sf"/>
</dbReference>
<organism evidence="5">
    <name type="scientific">Uncultured Desulfatiglans sp</name>
    <dbReference type="NCBI Taxonomy" id="1748965"/>
    <lineage>
        <taxon>Bacteria</taxon>
        <taxon>Pseudomonadati</taxon>
        <taxon>Thermodesulfobacteriota</taxon>
        <taxon>Desulfobacteria</taxon>
        <taxon>Desulfatiglandales</taxon>
        <taxon>Desulfatiglandaceae</taxon>
        <taxon>Desulfatiglans</taxon>
        <taxon>environmental samples</taxon>
    </lineage>
</organism>
<sequence>MFQRIQVFATKGIDMSATSPTYDLDPLFRPRTVAVIGASDNPGKLGYHVMKSLIQGGFGGEILPVNARAERVMGLAAYPSVEACPSRIDLGIVVVPAAAVPAVLEQCIRKKAGGLVLISAGFKEIDDPAGARQQEALQAMAVVNGIPVIGPNTFGMINLHHRLNASFTPEFSLAGKGGIALVSQSGGMSHLLAFLAMNAGIGFSKIIGLGNRLNLDFAEILPYLAGDPDTRVIALYIEGLDEPRPLLEAAESVRGKKPVLVYKTGAASTGDQASMSHTGSLAGRHEIYSGAFHQAGMLTVDGSEAMLDLAKALNVCSLPGGNRIAILTGQAGPGMAAADACEALGLEIARFGSATQSEVDRLLPPLAMRTNPVDMGPAWYDSGAIQGIMRAVLEDEGVDGIILLMMYASANREVVPVLSGLLKEWRQRKPLVSCLVSPAGIWDEAVRELEEGRALANYPTPERAAEAMAGLCRYACLSNTEWRAL</sequence>
<dbReference type="PANTHER" id="PTHR43334:SF1">
    <property type="entry name" value="3-HYDROXYPROPIONATE--COA LIGASE [ADP-FORMING]"/>
    <property type="match status" value="1"/>
</dbReference>
<dbReference type="Gene3D" id="3.40.50.720">
    <property type="entry name" value="NAD(P)-binding Rossmann-like Domain"/>
    <property type="match status" value="1"/>
</dbReference>
<dbReference type="Pfam" id="PF13607">
    <property type="entry name" value="Succ_CoA_lig"/>
    <property type="match status" value="1"/>
</dbReference>
<dbReference type="AlphaFoldDB" id="A0A653A3Y7"/>
<name>A0A653A3Y7_UNCDX</name>
<dbReference type="SUPFAM" id="SSF51735">
    <property type="entry name" value="NAD(P)-binding Rossmann-fold domains"/>
    <property type="match status" value="1"/>
</dbReference>
<dbReference type="InterPro" id="IPR016102">
    <property type="entry name" value="Succinyl-CoA_synth-like"/>
</dbReference>
<dbReference type="InterPro" id="IPR003781">
    <property type="entry name" value="CoA-bd"/>
</dbReference>
<keyword evidence="3" id="KW-0067">ATP-binding</keyword>
<evidence type="ECO:0000256" key="2">
    <source>
        <dbReference type="ARBA" id="ARBA00022741"/>
    </source>
</evidence>
<dbReference type="GO" id="GO:0016874">
    <property type="term" value="F:ligase activity"/>
    <property type="evidence" value="ECO:0007669"/>
    <property type="project" value="UniProtKB-KW"/>
</dbReference>
<reference evidence="5" key="1">
    <citation type="submission" date="2018-07" db="EMBL/GenBank/DDBJ databases">
        <authorList>
            <consortium name="Genoscope - CEA"/>
            <person name="William W."/>
        </authorList>
    </citation>
    <scope>NUCLEOTIDE SEQUENCE</scope>
    <source>
        <strain evidence="5">IK1</strain>
    </source>
</reference>
<proteinExistence type="predicted"/>
<dbReference type="Pfam" id="PF13380">
    <property type="entry name" value="CoA_binding_2"/>
    <property type="match status" value="1"/>
</dbReference>
<dbReference type="SMART" id="SM00881">
    <property type="entry name" value="CoA_binding"/>
    <property type="match status" value="1"/>
</dbReference>
<evidence type="ECO:0000313" key="5">
    <source>
        <dbReference type="EMBL" id="VBB42750.1"/>
    </source>
</evidence>
<evidence type="ECO:0000256" key="3">
    <source>
        <dbReference type="ARBA" id="ARBA00022840"/>
    </source>
</evidence>
<dbReference type="EMBL" id="UPXX01000014">
    <property type="protein sequence ID" value="VBB42750.1"/>
    <property type="molecule type" value="Genomic_DNA"/>
</dbReference>
<keyword evidence="1" id="KW-0436">Ligase</keyword>
<evidence type="ECO:0000259" key="4">
    <source>
        <dbReference type="SMART" id="SM00881"/>
    </source>
</evidence>